<reference evidence="6 7" key="1">
    <citation type="submission" date="2019-01" db="EMBL/GenBank/DDBJ databases">
        <title>Genome sequences of Streptomyces and Rhizobium isolates collected from root and soil.</title>
        <authorList>
            <person name="Chhettri S."/>
            <person name="Sevigny J.L."/>
            <person name="Sen A."/>
            <person name="Ennis N."/>
            <person name="Tisa L."/>
        </authorList>
    </citation>
    <scope>NUCLEOTIDE SEQUENCE [LARGE SCALE GENOMIC DNA]</scope>
    <source>
        <strain evidence="6 7">San01</strain>
    </source>
</reference>
<accession>A0A3S2Z334</accession>
<evidence type="ECO:0000259" key="5">
    <source>
        <dbReference type="PROSITE" id="PS50931"/>
    </source>
</evidence>
<comment type="caution">
    <text evidence="6">The sequence shown here is derived from an EMBL/GenBank/DDBJ whole genome shotgun (WGS) entry which is preliminary data.</text>
</comment>
<dbReference type="Pfam" id="PF03466">
    <property type="entry name" value="LysR_substrate"/>
    <property type="match status" value="1"/>
</dbReference>
<keyword evidence="3" id="KW-0238">DNA-binding</keyword>
<proteinExistence type="inferred from homology"/>
<dbReference type="Gene3D" id="3.40.190.10">
    <property type="entry name" value="Periplasmic binding protein-like II"/>
    <property type="match status" value="2"/>
</dbReference>
<dbReference type="EMBL" id="RZYA01000002">
    <property type="protein sequence ID" value="RVU28041.1"/>
    <property type="molecule type" value="Genomic_DNA"/>
</dbReference>
<dbReference type="PANTHER" id="PTHR30346">
    <property type="entry name" value="TRANSCRIPTIONAL DUAL REGULATOR HCAR-RELATED"/>
    <property type="match status" value="1"/>
</dbReference>
<dbReference type="InterPro" id="IPR000847">
    <property type="entry name" value="LysR_HTH_N"/>
</dbReference>
<dbReference type="Proteomes" id="UP000283128">
    <property type="component" value="Unassembled WGS sequence"/>
</dbReference>
<evidence type="ECO:0000256" key="4">
    <source>
        <dbReference type="ARBA" id="ARBA00023163"/>
    </source>
</evidence>
<dbReference type="RefSeq" id="WP_127827196.1">
    <property type="nucleotide sequence ID" value="NZ_RZYA01000002.1"/>
</dbReference>
<dbReference type="Gene3D" id="1.10.10.10">
    <property type="entry name" value="Winged helix-like DNA-binding domain superfamily/Winged helix DNA-binding domain"/>
    <property type="match status" value="1"/>
</dbReference>
<name>A0A3S2Z334_9ACTN</name>
<dbReference type="GO" id="GO:0003700">
    <property type="term" value="F:DNA-binding transcription factor activity"/>
    <property type="evidence" value="ECO:0007669"/>
    <property type="project" value="InterPro"/>
</dbReference>
<dbReference type="InterPro" id="IPR005119">
    <property type="entry name" value="LysR_subst-bd"/>
</dbReference>
<dbReference type="Pfam" id="PF00126">
    <property type="entry name" value="HTH_1"/>
    <property type="match status" value="1"/>
</dbReference>
<evidence type="ECO:0000256" key="3">
    <source>
        <dbReference type="ARBA" id="ARBA00023125"/>
    </source>
</evidence>
<dbReference type="FunFam" id="1.10.10.10:FF:000001">
    <property type="entry name" value="LysR family transcriptional regulator"/>
    <property type="match status" value="1"/>
</dbReference>
<evidence type="ECO:0000256" key="2">
    <source>
        <dbReference type="ARBA" id="ARBA00023015"/>
    </source>
</evidence>
<keyword evidence="2" id="KW-0805">Transcription regulation</keyword>
<keyword evidence="7" id="KW-1185">Reference proteome</keyword>
<evidence type="ECO:0000313" key="7">
    <source>
        <dbReference type="Proteomes" id="UP000283128"/>
    </source>
</evidence>
<dbReference type="InterPro" id="IPR036390">
    <property type="entry name" value="WH_DNA-bd_sf"/>
</dbReference>
<dbReference type="AlphaFoldDB" id="A0A3S2Z334"/>
<keyword evidence="4" id="KW-0804">Transcription</keyword>
<evidence type="ECO:0000256" key="1">
    <source>
        <dbReference type="ARBA" id="ARBA00009437"/>
    </source>
</evidence>
<sequence length="310" mass="33355">MAQYTLRQLEYFIAAAEAGTLTGAAQQIHLSQSALSNALVELERGLGVQLFLRHHAKGVTLTTAGEQIFVAGRQLLKQAAELAEEAHGLGSEVSGTLHLACFGVLAPYILPDLLAEAAARLPGLTITTSEVDLAELVEGVVSGRFELAIGYDLTADPRLEKELLHSLSPYALFPHDHPLAGRGKVALAELRDEPMALLDLPHSRDYFADMFHSLGIQPTVRFRSTSAETCRAIVARGLAYTLLNAKPQGVGKDEARRVVAVDVADDAPPLDVALIKAAAVRPTRRMAEVQSLVRDLLRKGAIRSMFEAGQ</sequence>
<evidence type="ECO:0000313" key="6">
    <source>
        <dbReference type="EMBL" id="RVU28041.1"/>
    </source>
</evidence>
<dbReference type="PANTHER" id="PTHR30346:SF0">
    <property type="entry name" value="HCA OPERON TRANSCRIPTIONAL ACTIVATOR HCAR"/>
    <property type="match status" value="1"/>
</dbReference>
<dbReference type="PRINTS" id="PR00039">
    <property type="entry name" value="HTHLYSR"/>
</dbReference>
<dbReference type="GO" id="GO:0032993">
    <property type="term" value="C:protein-DNA complex"/>
    <property type="evidence" value="ECO:0007669"/>
    <property type="project" value="TreeGrafter"/>
</dbReference>
<protein>
    <submittedName>
        <fullName evidence="6">LysR family transcriptional regulator</fullName>
    </submittedName>
</protein>
<dbReference type="InterPro" id="IPR036388">
    <property type="entry name" value="WH-like_DNA-bd_sf"/>
</dbReference>
<dbReference type="GO" id="GO:0003677">
    <property type="term" value="F:DNA binding"/>
    <property type="evidence" value="ECO:0007669"/>
    <property type="project" value="UniProtKB-KW"/>
</dbReference>
<dbReference type="SUPFAM" id="SSF53850">
    <property type="entry name" value="Periplasmic binding protein-like II"/>
    <property type="match status" value="1"/>
</dbReference>
<feature type="domain" description="HTH lysR-type" evidence="5">
    <location>
        <begin position="4"/>
        <end position="62"/>
    </location>
</feature>
<dbReference type="SUPFAM" id="SSF46785">
    <property type="entry name" value="Winged helix' DNA-binding domain"/>
    <property type="match status" value="1"/>
</dbReference>
<dbReference type="PROSITE" id="PS50931">
    <property type="entry name" value="HTH_LYSR"/>
    <property type="match status" value="1"/>
</dbReference>
<dbReference type="OrthoDB" id="3461141at2"/>
<gene>
    <name evidence="6" type="ORF">EOT10_07200</name>
</gene>
<organism evidence="6 7">
    <name type="scientific">Streptomyces antnestii</name>
    <dbReference type="NCBI Taxonomy" id="2494256"/>
    <lineage>
        <taxon>Bacteria</taxon>
        <taxon>Bacillati</taxon>
        <taxon>Actinomycetota</taxon>
        <taxon>Actinomycetes</taxon>
        <taxon>Kitasatosporales</taxon>
        <taxon>Streptomycetaceae</taxon>
        <taxon>Streptomyces</taxon>
    </lineage>
</organism>
<comment type="similarity">
    <text evidence="1">Belongs to the LysR transcriptional regulatory family.</text>
</comment>